<organism evidence="1 2">
    <name type="scientific">Schizophyllum amplum</name>
    <dbReference type="NCBI Taxonomy" id="97359"/>
    <lineage>
        <taxon>Eukaryota</taxon>
        <taxon>Fungi</taxon>
        <taxon>Dikarya</taxon>
        <taxon>Basidiomycota</taxon>
        <taxon>Agaricomycotina</taxon>
        <taxon>Agaricomycetes</taxon>
        <taxon>Agaricomycetidae</taxon>
        <taxon>Agaricales</taxon>
        <taxon>Schizophyllaceae</taxon>
        <taxon>Schizophyllum</taxon>
    </lineage>
</organism>
<comment type="caution">
    <text evidence="1">The sequence shown here is derived from an EMBL/GenBank/DDBJ whole genome shotgun (WGS) entry which is preliminary data.</text>
</comment>
<accession>A0A550CQU9</accession>
<proteinExistence type="predicted"/>
<gene>
    <name evidence="1" type="ORF">BD626DRAFT_484962</name>
</gene>
<evidence type="ECO:0000313" key="2">
    <source>
        <dbReference type="Proteomes" id="UP000320762"/>
    </source>
</evidence>
<keyword evidence="2" id="KW-1185">Reference proteome</keyword>
<dbReference type="Proteomes" id="UP000320762">
    <property type="component" value="Unassembled WGS sequence"/>
</dbReference>
<sequence length="113" mass="12519">MYTGTRALSGRNVLQRVEDMSANPTIRSFGPYAIACAGCGVAISTRRGAVLYDDCRDTWESHKTTCGVLRDWNNPTSARTLTAAKRAEHERSRKASRDEALAHLMAEGYLERV</sequence>
<evidence type="ECO:0000313" key="1">
    <source>
        <dbReference type="EMBL" id="TRM67170.1"/>
    </source>
</evidence>
<name>A0A550CQU9_9AGAR</name>
<dbReference type="EMBL" id="VDMD01000003">
    <property type="protein sequence ID" value="TRM67170.1"/>
    <property type="molecule type" value="Genomic_DNA"/>
</dbReference>
<dbReference type="AlphaFoldDB" id="A0A550CQU9"/>
<protein>
    <submittedName>
        <fullName evidence="1">Uncharacterized protein</fullName>
    </submittedName>
</protein>
<reference evidence="1 2" key="1">
    <citation type="journal article" date="2019" name="New Phytol.">
        <title>Comparative genomics reveals unique wood-decay strategies and fruiting body development in the Schizophyllaceae.</title>
        <authorList>
            <person name="Almasi E."/>
            <person name="Sahu N."/>
            <person name="Krizsan K."/>
            <person name="Balint B."/>
            <person name="Kovacs G.M."/>
            <person name="Kiss B."/>
            <person name="Cseklye J."/>
            <person name="Drula E."/>
            <person name="Henrissat B."/>
            <person name="Nagy I."/>
            <person name="Chovatia M."/>
            <person name="Adam C."/>
            <person name="LaButti K."/>
            <person name="Lipzen A."/>
            <person name="Riley R."/>
            <person name="Grigoriev I.V."/>
            <person name="Nagy L.G."/>
        </authorList>
    </citation>
    <scope>NUCLEOTIDE SEQUENCE [LARGE SCALE GENOMIC DNA]</scope>
    <source>
        <strain evidence="1 2">NL-1724</strain>
    </source>
</reference>